<proteinExistence type="inferred from homology"/>
<comment type="similarity">
    <text evidence="1">Belongs to the peptidase S33 family.</text>
</comment>
<dbReference type="GeneID" id="18913315"/>
<dbReference type="Pfam" id="PF08386">
    <property type="entry name" value="Abhydrolase_4"/>
    <property type="match status" value="1"/>
</dbReference>
<dbReference type="SUPFAM" id="SSF53474">
    <property type="entry name" value="alpha/beta-Hydrolases"/>
    <property type="match status" value="1"/>
</dbReference>
<evidence type="ECO:0000259" key="3">
    <source>
        <dbReference type="Pfam" id="PF00561"/>
    </source>
</evidence>
<dbReference type="InterPro" id="IPR029058">
    <property type="entry name" value="AB_hydrolase_fold"/>
</dbReference>
<dbReference type="PANTHER" id="PTHR43248">
    <property type="entry name" value="2-SUCCINYL-6-HYDROXY-2,4-CYCLOHEXADIENE-1-CARBOXYLATE SYNTHASE"/>
    <property type="match status" value="1"/>
</dbReference>
<evidence type="ECO:0000256" key="2">
    <source>
        <dbReference type="ARBA" id="ARBA00022801"/>
    </source>
</evidence>
<dbReference type="Proteomes" id="UP000008370">
    <property type="component" value="Unassembled WGS sequence"/>
</dbReference>
<dbReference type="AlphaFoldDB" id="K5VIJ6"/>
<name>K5VIJ6_PHACS</name>
<dbReference type="Pfam" id="PF00561">
    <property type="entry name" value="Abhydrolase_1"/>
    <property type="match status" value="1"/>
</dbReference>
<dbReference type="RefSeq" id="XP_007400260.1">
    <property type="nucleotide sequence ID" value="XM_007400198.1"/>
</dbReference>
<dbReference type="InParanoid" id="K5VIJ6"/>
<keyword evidence="2" id="KW-0378">Hydrolase</keyword>
<dbReference type="InterPro" id="IPR000073">
    <property type="entry name" value="AB_hydrolase_1"/>
</dbReference>
<organism evidence="5 6">
    <name type="scientific">Phanerochaete carnosa (strain HHB-10118-sp)</name>
    <name type="common">White-rot fungus</name>
    <name type="synonym">Peniophora carnosa</name>
    <dbReference type="NCBI Taxonomy" id="650164"/>
    <lineage>
        <taxon>Eukaryota</taxon>
        <taxon>Fungi</taxon>
        <taxon>Dikarya</taxon>
        <taxon>Basidiomycota</taxon>
        <taxon>Agaricomycotina</taxon>
        <taxon>Agaricomycetes</taxon>
        <taxon>Polyporales</taxon>
        <taxon>Phanerochaetaceae</taxon>
        <taxon>Phanerochaete</taxon>
    </lineage>
</organism>
<keyword evidence="6" id="KW-1185">Reference proteome</keyword>
<protein>
    <recommendedName>
        <fullName evidence="7">Peptidase S33 tripeptidyl aminopeptidase-like C-terminal domain-containing protein</fullName>
    </recommendedName>
</protein>
<dbReference type="GO" id="GO:0016787">
    <property type="term" value="F:hydrolase activity"/>
    <property type="evidence" value="ECO:0007669"/>
    <property type="project" value="UniProtKB-KW"/>
</dbReference>
<accession>K5VIJ6</accession>
<dbReference type="PANTHER" id="PTHR43248:SF25">
    <property type="entry name" value="AB HYDROLASE-1 DOMAIN-CONTAINING PROTEIN-RELATED"/>
    <property type="match status" value="1"/>
</dbReference>
<evidence type="ECO:0000313" key="6">
    <source>
        <dbReference type="Proteomes" id="UP000008370"/>
    </source>
</evidence>
<dbReference type="Gene3D" id="3.40.50.1820">
    <property type="entry name" value="alpha/beta hydrolase"/>
    <property type="match status" value="1"/>
</dbReference>
<evidence type="ECO:0000256" key="1">
    <source>
        <dbReference type="ARBA" id="ARBA00010088"/>
    </source>
</evidence>
<dbReference type="OrthoDB" id="425534at2759"/>
<reference evidence="5 6" key="1">
    <citation type="journal article" date="2012" name="BMC Genomics">
        <title>Comparative genomics of the white-rot fungi, Phanerochaete carnosa and P. chrysosporium, to elucidate the genetic basis of the distinct wood types they colonize.</title>
        <authorList>
            <person name="Suzuki H."/>
            <person name="MacDonald J."/>
            <person name="Syed K."/>
            <person name="Salamov A."/>
            <person name="Hori C."/>
            <person name="Aerts A."/>
            <person name="Henrissat B."/>
            <person name="Wiebenga A."/>
            <person name="vanKuyk P.A."/>
            <person name="Barry K."/>
            <person name="Lindquist E."/>
            <person name="LaButti K."/>
            <person name="Lapidus A."/>
            <person name="Lucas S."/>
            <person name="Coutinho P."/>
            <person name="Gong Y."/>
            <person name="Samejima M."/>
            <person name="Mahadevan R."/>
            <person name="Abou-Zaid M."/>
            <person name="de Vries R.P."/>
            <person name="Igarashi K."/>
            <person name="Yadav J.S."/>
            <person name="Grigoriev I.V."/>
            <person name="Master E.R."/>
        </authorList>
    </citation>
    <scope>NUCLEOTIDE SEQUENCE [LARGE SCALE GENOMIC DNA]</scope>
    <source>
        <strain evidence="5 6">HHB-10118-sp</strain>
    </source>
</reference>
<gene>
    <name evidence="5" type="ORF">PHACADRAFT_213003</name>
</gene>
<evidence type="ECO:0008006" key="7">
    <source>
        <dbReference type="Google" id="ProtNLM"/>
    </source>
</evidence>
<evidence type="ECO:0000313" key="5">
    <source>
        <dbReference type="EMBL" id="EKM51103.1"/>
    </source>
</evidence>
<evidence type="ECO:0000259" key="4">
    <source>
        <dbReference type="Pfam" id="PF08386"/>
    </source>
</evidence>
<feature type="domain" description="Peptidase S33 tripeptidyl aminopeptidase-like C-terminal" evidence="4">
    <location>
        <begin position="395"/>
        <end position="497"/>
    </location>
</feature>
<dbReference type="InterPro" id="IPR051601">
    <property type="entry name" value="Serine_prot/Carboxylest_S33"/>
</dbReference>
<dbReference type="KEGG" id="pco:PHACADRAFT_213003"/>
<dbReference type="InterPro" id="IPR013595">
    <property type="entry name" value="Pept_S33_TAP-like_C"/>
</dbReference>
<feature type="domain" description="AB hydrolase-1" evidence="3">
    <location>
        <begin position="63"/>
        <end position="220"/>
    </location>
</feature>
<dbReference type="HOGENOM" id="CLU_013364_5_2_1"/>
<sequence>MDFNWLELNASTNLSWVSCYENFQCARLTVPLLYSDPSAGEAQVALVISPSNYSVGDPSYLGPILFNPGGPDGSGVQQILEGAHYFREIIGPQYDLVGFDPRGVGETTPFLSIFKDPAEALQWYATYPPDLNESISSFGRAFAQTQILGKLAVDRAEKVAEAVTTPTVAGDMLSITKALGFDKLNFWGVSYGSVLGATYAAMYPSNVGRLIIDGVVNSHEWYGGEDTNSLVDSDKALNSIYEACVAAGPSLCAIYENTTERIAARVNKLINDVRLAPVPFVDDTDPSSLTFGVVDYGVLIDQLSLVTYLPYSHAPFMAEALVQLERGSGSAIFQGSNTQSVDALSTCSFNASQPFVAGLLDVELAITCGDQLVLSAPTLEESRARYQELVKQSPLFAPAFYDLYHGGCPGWTIRGKDRFNASFVTNTSNPLLVIGNTLDPITPLVSAKNMSSGFAGSALLQQNSTGHTSLSGFSTCTAKVIREYFSNGTLPAPGTVCQPDFQIFAPANGTSSEQRRAAEPDDSQAWAEAFVPPNWIFDAMIMLCALD</sequence>
<dbReference type="EMBL" id="JH930477">
    <property type="protein sequence ID" value="EKM51103.1"/>
    <property type="molecule type" value="Genomic_DNA"/>
</dbReference>